<dbReference type="OrthoDB" id="445341at2759"/>
<keyword evidence="4" id="KW-1185">Reference proteome</keyword>
<feature type="domain" description="Fe2OG dioxygenase" evidence="2">
    <location>
        <begin position="192"/>
        <end position="292"/>
    </location>
</feature>
<evidence type="ECO:0000313" key="3">
    <source>
        <dbReference type="EMBL" id="KAG5511233.1"/>
    </source>
</evidence>
<dbReference type="Gene3D" id="2.60.120.590">
    <property type="entry name" value="Alpha-ketoglutarate-dependent dioxygenase AlkB-like"/>
    <property type="match status" value="1"/>
</dbReference>
<evidence type="ECO:0000313" key="4">
    <source>
        <dbReference type="Proteomes" id="UP000674318"/>
    </source>
</evidence>
<feature type="region of interest" description="Disordered" evidence="1">
    <location>
        <begin position="1"/>
        <end position="65"/>
    </location>
</feature>
<dbReference type="SUPFAM" id="SSF51197">
    <property type="entry name" value="Clavaminate synthase-like"/>
    <property type="match status" value="1"/>
</dbReference>
<feature type="region of interest" description="Disordered" evidence="1">
    <location>
        <begin position="337"/>
        <end position="373"/>
    </location>
</feature>
<dbReference type="Pfam" id="PF13532">
    <property type="entry name" value="2OG-FeII_Oxy_2"/>
    <property type="match status" value="1"/>
</dbReference>
<accession>A0A836YIY5</accession>
<dbReference type="PROSITE" id="PS51471">
    <property type="entry name" value="FE2OG_OXY"/>
    <property type="match status" value="1"/>
</dbReference>
<protein>
    <recommendedName>
        <fullName evidence="2">Fe2OG dioxygenase domain-containing protein</fullName>
    </recommendedName>
</protein>
<dbReference type="InterPro" id="IPR027450">
    <property type="entry name" value="AlkB-like"/>
</dbReference>
<dbReference type="PANTHER" id="PTHR42256:SF1">
    <property type="entry name" value="FE2OG DIOXYGENASE DOMAIN-CONTAINING PROTEIN"/>
    <property type="match status" value="1"/>
</dbReference>
<dbReference type="Proteomes" id="UP000674318">
    <property type="component" value="Chromosome 6"/>
</dbReference>
<proteinExistence type="predicted"/>
<feature type="compositionally biased region" description="Polar residues" evidence="1">
    <location>
        <begin position="35"/>
        <end position="50"/>
    </location>
</feature>
<evidence type="ECO:0000259" key="2">
    <source>
        <dbReference type="PROSITE" id="PS51471"/>
    </source>
</evidence>
<feature type="compositionally biased region" description="Low complexity" evidence="1">
    <location>
        <begin position="19"/>
        <end position="33"/>
    </location>
</feature>
<name>A0A836YIY5_9TRYP</name>
<comment type="caution">
    <text evidence="3">The sequence shown here is derived from an EMBL/GenBank/DDBJ whole genome shotgun (WGS) entry which is preliminary data.</text>
</comment>
<dbReference type="InterPro" id="IPR037151">
    <property type="entry name" value="AlkB-like_sf"/>
</dbReference>
<dbReference type="KEGG" id="phet:94293193"/>
<dbReference type="GeneID" id="94293193"/>
<feature type="compositionally biased region" description="Basic residues" evidence="1">
    <location>
        <begin position="364"/>
        <end position="373"/>
    </location>
</feature>
<evidence type="ECO:0000256" key="1">
    <source>
        <dbReference type="SAM" id="MobiDB-lite"/>
    </source>
</evidence>
<dbReference type="EMBL" id="JAFJZO010000006">
    <property type="protein sequence ID" value="KAG5511233.1"/>
    <property type="molecule type" value="Genomic_DNA"/>
</dbReference>
<sequence>MWSSVAASGGVKKGKATSTTRAAALPPANTADAESTPNQDRGDASSQTAERSGDKVLTTAGSNVSRAENGRWHSSLLRERVAAGAMFHNVALTHAADLLRSEAARVDAQLIDDFSSLLRGNAVYIRNFITAEKDMRLYDTLKKELVAATGAEMVGSGGLIDWSKHQVFDNPADISPTFRDIIAMLDEYFDIDVYATRLNYYRDGTHWKPQHHDSHAYGGRALREDFTVGLSLGATRSLLFVHEASQREFDFPQRNGDCFAFTGEVNQLFTHGVPRAHTPTADRFSIIAWGRRRTLNERNGGGVPSSATTLLGERHIGTMEEAVEVAKQLVASHPGATSANQVVVPPPCSGDEECGGKASAASRPVKRKKNRLQ</sequence>
<organism evidence="3 4">
    <name type="scientific">Porcisia hertigi</name>
    <dbReference type="NCBI Taxonomy" id="2761500"/>
    <lineage>
        <taxon>Eukaryota</taxon>
        <taxon>Discoba</taxon>
        <taxon>Euglenozoa</taxon>
        <taxon>Kinetoplastea</taxon>
        <taxon>Metakinetoplastina</taxon>
        <taxon>Trypanosomatida</taxon>
        <taxon>Trypanosomatidae</taxon>
        <taxon>Leishmaniinae</taxon>
        <taxon>Porcisia</taxon>
    </lineage>
</organism>
<dbReference type="RefSeq" id="XP_067759554.1">
    <property type="nucleotide sequence ID" value="XM_067903116.1"/>
</dbReference>
<gene>
    <name evidence="3" type="ORF">JKF63_07175</name>
</gene>
<dbReference type="PANTHER" id="PTHR42256">
    <property type="entry name" value="OXOGLUTARATE/IRON-DEPENDENT DIOXYGENASE"/>
    <property type="match status" value="1"/>
</dbReference>
<dbReference type="AlphaFoldDB" id="A0A836YIY5"/>
<reference evidence="3 4" key="1">
    <citation type="submission" date="2021-02" db="EMBL/GenBank/DDBJ databases">
        <title>Porcisia hertigi Genome sequencing and assembly.</title>
        <authorList>
            <person name="Almutairi H."/>
            <person name="Gatherer D."/>
        </authorList>
    </citation>
    <scope>NUCLEOTIDE SEQUENCE [LARGE SCALE GENOMIC DNA]</scope>
    <source>
        <strain evidence="3 4">C119</strain>
    </source>
</reference>
<dbReference type="InterPro" id="IPR005123">
    <property type="entry name" value="Oxoglu/Fe-dep_dioxygenase_dom"/>
</dbReference>